<dbReference type="InterPro" id="IPR027304">
    <property type="entry name" value="Trigger_fact/SurA_dom_sf"/>
</dbReference>
<protein>
    <submittedName>
        <fullName evidence="1">SurA domain</fullName>
    </submittedName>
</protein>
<evidence type="ECO:0000313" key="2">
    <source>
        <dbReference type="Proteomes" id="UP000008561"/>
    </source>
</evidence>
<keyword evidence="2" id="KW-1185">Reference proteome</keyword>
<reference evidence="1 2" key="1">
    <citation type="submission" date="2007-10" db="EMBL/GenBank/DDBJ databases">
        <title>Complete sequence of Desulfococcus oleovorans Hxd3.</title>
        <authorList>
            <consortium name="US DOE Joint Genome Institute"/>
            <person name="Copeland A."/>
            <person name="Lucas S."/>
            <person name="Lapidus A."/>
            <person name="Barry K."/>
            <person name="Glavina del Rio T."/>
            <person name="Dalin E."/>
            <person name="Tice H."/>
            <person name="Pitluck S."/>
            <person name="Kiss H."/>
            <person name="Brettin T."/>
            <person name="Bruce D."/>
            <person name="Detter J.C."/>
            <person name="Han C."/>
            <person name="Schmutz J."/>
            <person name="Larimer F."/>
            <person name="Land M."/>
            <person name="Hauser L."/>
            <person name="Kyrpides N."/>
            <person name="Kim E."/>
            <person name="Wawrik B."/>
            <person name="Richardson P."/>
        </authorList>
    </citation>
    <scope>NUCLEOTIDE SEQUENCE [LARGE SCALE GENOMIC DNA]</scope>
    <source>
        <strain evidence="2">DSM 6200 / JCM 39069 / Hxd3</strain>
    </source>
</reference>
<evidence type="ECO:0000313" key="1">
    <source>
        <dbReference type="EMBL" id="ABW67510.1"/>
    </source>
</evidence>
<dbReference type="STRING" id="96561.Dole_1706"/>
<accession>A9A0L0</accession>
<dbReference type="KEGG" id="dol:Dole_1706"/>
<name>A9A0L0_DESOH</name>
<dbReference type="PANTHER" id="PTHR47245">
    <property type="entry name" value="PEPTIDYLPROLYL ISOMERASE"/>
    <property type="match status" value="1"/>
</dbReference>
<organism evidence="1 2">
    <name type="scientific">Desulfosudis oleivorans (strain DSM 6200 / JCM 39069 / Hxd3)</name>
    <name type="common">Desulfococcus oleovorans</name>
    <dbReference type="NCBI Taxonomy" id="96561"/>
    <lineage>
        <taxon>Bacteria</taxon>
        <taxon>Pseudomonadati</taxon>
        <taxon>Thermodesulfobacteriota</taxon>
        <taxon>Desulfobacteria</taxon>
        <taxon>Desulfobacterales</taxon>
        <taxon>Desulfosudaceae</taxon>
        <taxon>Desulfosudis</taxon>
    </lineage>
</organism>
<dbReference type="Proteomes" id="UP000008561">
    <property type="component" value="Chromosome"/>
</dbReference>
<dbReference type="HOGENOM" id="CLU_1105759_0_0_7"/>
<dbReference type="RefSeq" id="WP_012175126.1">
    <property type="nucleotide sequence ID" value="NC_009943.1"/>
</dbReference>
<dbReference type="EMBL" id="CP000859">
    <property type="protein sequence ID" value="ABW67510.1"/>
    <property type="molecule type" value="Genomic_DNA"/>
</dbReference>
<dbReference type="Gene3D" id="1.10.4030.10">
    <property type="entry name" value="Porin chaperone SurA, peptide-binding domain"/>
    <property type="match status" value="1"/>
</dbReference>
<dbReference type="Pfam" id="PF13624">
    <property type="entry name" value="SurA_N_3"/>
    <property type="match status" value="1"/>
</dbReference>
<sequence length="232" mass="26690">MKLTALINGTRTGRRTTSLPLLLFGAFLALCFGGCDSTGKTQRQSFLLRIDEMVVTRTDFYNALEIAKTAYPFEALQNPEVMAKVKARLLKQLTEELILARRAQDLGIAVSDAELEKAVAHITEDYPEGVFEQTLLENAIPFDVWKARLKAGMLMEKVIERELMEKMVITPEEASAYYREHHQEEQEAEGDVALLKRLRREKAQKAYVDWMKALQQQYHIELNQDLWKEILK</sequence>
<dbReference type="eggNOG" id="COG0760">
    <property type="taxonomic scope" value="Bacteria"/>
</dbReference>
<proteinExistence type="predicted"/>
<dbReference type="PANTHER" id="PTHR47245:SF2">
    <property type="entry name" value="PEPTIDYL-PROLYL CIS-TRANS ISOMERASE HP_0175-RELATED"/>
    <property type="match status" value="1"/>
</dbReference>
<dbReference type="InterPro" id="IPR050245">
    <property type="entry name" value="PrsA_foldase"/>
</dbReference>
<gene>
    <name evidence="1" type="ordered locus">Dole_1706</name>
</gene>
<dbReference type="AlphaFoldDB" id="A9A0L0"/>
<dbReference type="SUPFAM" id="SSF109998">
    <property type="entry name" value="Triger factor/SurA peptide-binding domain-like"/>
    <property type="match status" value="1"/>
</dbReference>
<dbReference type="OrthoDB" id="5454722at2"/>